<proteinExistence type="predicted"/>
<feature type="transmembrane region" description="Helical" evidence="1">
    <location>
        <begin position="33"/>
        <end position="53"/>
    </location>
</feature>
<dbReference type="Pfam" id="PF07811">
    <property type="entry name" value="TadE"/>
    <property type="match status" value="1"/>
</dbReference>
<evidence type="ECO:0000313" key="3">
    <source>
        <dbReference type="EMBL" id="BAH76866.1"/>
    </source>
</evidence>
<protein>
    <recommendedName>
        <fullName evidence="2">TadE-like domain-containing protein</fullName>
    </recommendedName>
</protein>
<keyword evidence="1" id="KW-0472">Membrane</keyword>
<organism evidence="3 4">
    <name type="scientific">Solidesulfovibrio magneticus (strain ATCC 700980 / DSM 13731 / RS-1)</name>
    <name type="common">Desulfovibrio magneticus</name>
    <dbReference type="NCBI Taxonomy" id="573370"/>
    <lineage>
        <taxon>Bacteria</taxon>
        <taxon>Pseudomonadati</taxon>
        <taxon>Thermodesulfobacteriota</taxon>
        <taxon>Desulfovibrionia</taxon>
        <taxon>Desulfovibrionales</taxon>
        <taxon>Desulfovibrionaceae</taxon>
        <taxon>Solidesulfovibrio</taxon>
    </lineage>
</organism>
<name>C4XKC6_SOLM1</name>
<gene>
    <name evidence="3" type="ordered locus">DMR_33750</name>
</gene>
<dbReference type="AlphaFoldDB" id="C4XKC6"/>
<dbReference type="HOGENOM" id="CLU_1774427_0_0_7"/>
<keyword evidence="1" id="KW-1133">Transmembrane helix</keyword>
<dbReference type="EMBL" id="AP010904">
    <property type="protein sequence ID" value="BAH76866.1"/>
    <property type="molecule type" value="Genomic_DNA"/>
</dbReference>
<dbReference type="STRING" id="573370.DMR_33750"/>
<evidence type="ECO:0000313" key="4">
    <source>
        <dbReference type="Proteomes" id="UP000009071"/>
    </source>
</evidence>
<accession>C4XKC6</accession>
<dbReference type="InterPro" id="IPR012495">
    <property type="entry name" value="TadE-like_dom"/>
</dbReference>
<keyword evidence="1" id="KW-0812">Transmembrane</keyword>
<dbReference type="Proteomes" id="UP000009071">
    <property type="component" value="Chromosome"/>
</dbReference>
<reference evidence="3 4" key="1">
    <citation type="journal article" date="2009" name="Genome Res.">
        <title>Whole genome sequence of Desulfovibrio magneticus strain RS-1 revealed common gene clusters in magnetotactic bacteria.</title>
        <authorList>
            <person name="Nakazawa H."/>
            <person name="Arakaki A."/>
            <person name="Narita-Yamada S."/>
            <person name="Yashiro I."/>
            <person name="Jinno K."/>
            <person name="Aoki N."/>
            <person name="Tsuruyama A."/>
            <person name="Okamura Y."/>
            <person name="Tanikawa S."/>
            <person name="Fujita N."/>
            <person name="Takeyama H."/>
            <person name="Matsunaga T."/>
        </authorList>
    </citation>
    <scope>NUCLEOTIDE SEQUENCE [LARGE SCALE GENOMIC DNA]</scope>
    <source>
        <strain evidence="4">ATCC 700980 / DSM 13731 / RS-1</strain>
    </source>
</reference>
<dbReference type="KEGG" id="dma:DMR_33750"/>
<sequence length="167" mass="17638">MILPFCQEKPTARKRHQPGITAMKRLHNDQRGVAAVETALAMLVLVPLLLVLVEGARALLEYKQLQNAAMEGARMLNRQNGDTTGVESYISSLFQGSNSSQTIDGAPPTVSISPRDANNNATVQVDHAFTPLIAQSGSQGGSDAFSLSGLNNLTLSAKVVTALPAAN</sequence>
<evidence type="ECO:0000259" key="2">
    <source>
        <dbReference type="Pfam" id="PF07811"/>
    </source>
</evidence>
<feature type="domain" description="TadE-like" evidence="2">
    <location>
        <begin position="32"/>
        <end position="74"/>
    </location>
</feature>
<keyword evidence="4" id="KW-1185">Reference proteome</keyword>
<evidence type="ECO:0000256" key="1">
    <source>
        <dbReference type="SAM" id="Phobius"/>
    </source>
</evidence>